<gene>
    <name evidence="2" type="ORF">CC78DRAFT_539971</name>
</gene>
<name>A0A9P4TQC0_9PLEO</name>
<dbReference type="Proteomes" id="UP000800093">
    <property type="component" value="Unassembled WGS sequence"/>
</dbReference>
<reference evidence="3" key="1">
    <citation type="journal article" date="2020" name="Stud. Mycol.">
        <title>101 Dothideomycetes genomes: A test case for predicting lifestyles and emergence of pathogens.</title>
        <authorList>
            <person name="Haridas S."/>
            <person name="Albert R."/>
            <person name="Binder M."/>
            <person name="Bloem J."/>
            <person name="LaButti K."/>
            <person name="Salamov A."/>
            <person name="Andreopoulos B."/>
            <person name="Baker S."/>
            <person name="Barry K."/>
            <person name="Bills G."/>
            <person name="Bluhm B."/>
            <person name="Cannon C."/>
            <person name="Castanera R."/>
            <person name="Culley D."/>
            <person name="Daum C."/>
            <person name="Ezra D."/>
            <person name="Gonzalez J."/>
            <person name="Henrissat B."/>
            <person name="Kuo A."/>
            <person name="Liang C."/>
            <person name="Lipzen A."/>
            <person name="Lutzoni F."/>
            <person name="Magnuson J."/>
            <person name="Mondo S."/>
            <person name="Nolan M."/>
            <person name="Ohm R."/>
            <person name="Pangilinan J."/>
            <person name="Park H.-J."/>
            <person name="Ramirez L."/>
            <person name="Alfaro M."/>
            <person name="Sun H."/>
            <person name="Tritt A."/>
            <person name="Yoshinaga Y."/>
            <person name="Zwiers L.-H."/>
            <person name="Turgeon B."/>
            <person name="Goodwin S."/>
            <person name="Spatafora J."/>
            <person name="Crous P."/>
            <person name="Grigoriev I."/>
        </authorList>
    </citation>
    <scope>NUCLEOTIDE SEQUENCE [LARGE SCALE GENOMIC DNA]</scope>
    <source>
        <strain evidence="3">CBS 304.66</strain>
    </source>
</reference>
<evidence type="ECO:0000313" key="2">
    <source>
        <dbReference type="EMBL" id="KAF2269424.1"/>
    </source>
</evidence>
<dbReference type="AlphaFoldDB" id="A0A9P4TQC0"/>
<dbReference type="EMBL" id="ML986582">
    <property type="protein sequence ID" value="KAF2269424.1"/>
    <property type="molecule type" value="Genomic_DNA"/>
</dbReference>
<evidence type="ECO:0000256" key="1">
    <source>
        <dbReference type="SAM" id="SignalP"/>
    </source>
</evidence>
<feature type="signal peptide" evidence="1">
    <location>
        <begin position="1"/>
        <end position="20"/>
    </location>
</feature>
<protein>
    <submittedName>
        <fullName evidence="2">Uncharacterized protein</fullName>
    </submittedName>
</protein>
<keyword evidence="3" id="KW-1185">Reference proteome</keyword>
<keyword evidence="1" id="KW-0732">Signal</keyword>
<feature type="chain" id="PRO_5040214823" evidence="1">
    <location>
        <begin position="21"/>
        <end position="213"/>
    </location>
</feature>
<sequence>MQSLPFRITLVVYLSALVSTRTTSIQHHQSGIVKPASVVRWVASQGIHFEFEPIKNTSNGDIVASRLVLSEKDYTHFENLARASNMLTTEDFIDTITSTPTLNAKAPEITIEPWYEADCFNTGTIAFRETLNSTIPLMCSSITWYAQTGVQFLKVTGSGGETFESADKEKMEVWITYTTKWPTRITPDGECERQTMRLLQLCTTGDRQVVDLK</sequence>
<organism evidence="2 3">
    <name type="scientific">Lojkania enalia</name>
    <dbReference type="NCBI Taxonomy" id="147567"/>
    <lineage>
        <taxon>Eukaryota</taxon>
        <taxon>Fungi</taxon>
        <taxon>Dikarya</taxon>
        <taxon>Ascomycota</taxon>
        <taxon>Pezizomycotina</taxon>
        <taxon>Dothideomycetes</taxon>
        <taxon>Pleosporomycetidae</taxon>
        <taxon>Pleosporales</taxon>
        <taxon>Pleosporales incertae sedis</taxon>
        <taxon>Lojkania</taxon>
    </lineage>
</organism>
<evidence type="ECO:0000313" key="3">
    <source>
        <dbReference type="Proteomes" id="UP000800093"/>
    </source>
</evidence>
<proteinExistence type="predicted"/>
<accession>A0A9P4TQC0</accession>
<comment type="caution">
    <text evidence="2">The sequence shown here is derived from an EMBL/GenBank/DDBJ whole genome shotgun (WGS) entry which is preliminary data.</text>
</comment>